<sequence>MTTIWQPVEATHQDVVTPAAASALHDLLDRDGDPPGVGSPLPLLWHWLAFLPQARQSDLGEDGHPRTGTFLPPADGRSRMYAGGRIAIGSAPAVGEPLTRTSRVSDVARKKGRTGDLMFVTVDHELASDRAAIHERQNIVYRDARRFEAREAPELREDAHAWVWGRDVRIEPTLLFRFSALTYNAHRIHYDRDYATDVEGYPALVVHGPLQAVLLADAVARFFPCRAVRSFEFRALAPAFDDHDLRLRLKGSSLGEAAEDAPTGGATVEVAAFSGHVKTMTAAAALEPAPAAVSFTAF</sequence>
<protein>
    <recommendedName>
        <fullName evidence="3">N-terminal of MaoC-like dehydratase domain-containing protein</fullName>
    </recommendedName>
</protein>
<dbReference type="Gene3D" id="3.10.129.10">
    <property type="entry name" value="Hotdog Thioesterase"/>
    <property type="match status" value="2"/>
</dbReference>
<dbReference type="PANTHER" id="PTHR28152">
    <property type="entry name" value="HYDROXYACYL-THIOESTER DEHYDRATASE TYPE 2, MITOCHONDRIAL"/>
    <property type="match status" value="1"/>
</dbReference>
<evidence type="ECO:0000313" key="1">
    <source>
        <dbReference type="EMBL" id="KUO16414.1"/>
    </source>
</evidence>
<dbReference type="InterPro" id="IPR052741">
    <property type="entry name" value="Mitochondrial_HTD2"/>
</dbReference>
<organism evidence="1 2">
    <name type="scientific">Streptomyces dysideae</name>
    <dbReference type="NCBI Taxonomy" id="909626"/>
    <lineage>
        <taxon>Bacteria</taxon>
        <taxon>Bacillati</taxon>
        <taxon>Actinomycetota</taxon>
        <taxon>Actinomycetes</taxon>
        <taxon>Kitasatosporales</taxon>
        <taxon>Streptomycetaceae</taxon>
        <taxon>Streptomyces</taxon>
    </lineage>
</organism>
<dbReference type="GO" id="GO:0019171">
    <property type="term" value="F:(3R)-hydroxyacyl-[acyl-carrier-protein] dehydratase activity"/>
    <property type="evidence" value="ECO:0007669"/>
    <property type="project" value="TreeGrafter"/>
</dbReference>
<reference evidence="1 2" key="1">
    <citation type="submission" date="2015-10" db="EMBL/GenBank/DDBJ databases">
        <title>Draft genome sequence of Streptomyces sp. RV15, isolated from a marine sponge.</title>
        <authorList>
            <person name="Ruckert C."/>
            <person name="Abdelmohsen U.R."/>
            <person name="Winkler A."/>
            <person name="Hentschel U."/>
            <person name="Kalinowski J."/>
            <person name="Kampfer P."/>
            <person name="Glaeser S."/>
        </authorList>
    </citation>
    <scope>NUCLEOTIDE SEQUENCE [LARGE SCALE GENOMIC DNA]</scope>
    <source>
        <strain evidence="1 2">RV15</strain>
    </source>
</reference>
<dbReference type="OrthoDB" id="7183822at2"/>
<evidence type="ECO:0008006" key="3">
    <source>
        <dbReference type="Google" id="ProtNLM"/>
    </source>
</evidence>
<dbReference type="AlphaFoldDB" id="A0A117RYT1"/>
<accession>A0A117RYT1</accession>
<keyword evidence="2" id="KW-1185">Reference proteome</keyword>
<dbReference type="STRING" id="909626.AQJ91_36035"/>
<dbReference type="Proteomes" id="UP000053260">
    <property type="component" value="Unassembled WGS sequence"/>
</dbReference>
<dbReference type="EMBL" id="LMXB01000090">
    <property type="protein sequence ID" value="KUO16414.1"/>
    <property type="molecule type" value="Genomic_DNA"/>
</dbReference>
<dbReference type="PANTHER" id="PTHR28152:SF1">
    <property type="entry name" value="HYDROXYACYL-THIOESTER DEHYDRATASE TYPE 2, MITOCHONDRIAL"/>
    <property type="match status" value="1"/>
</dbReference>
<proteinExistence type="predicted"/>
<evidence type="ECO:0000313" key="2">
    <source>
        <dbReference type="Proteomes" id="UP000053260"/>
    </source>
</evidence>
<dbReference type="RefSeq" id="WP_067030120.1">
    <property type="nucleotide sequence ID" value="NZ_KQ949105.1"/>
</dbReference>
<dbReference type="SUPFAM" id="SSF54637">
    <property type="entry name" value="Thioesterase/thiol ester dehydrase-isomerase"/>
    <property type="match status" value="1"/>
</dbReference>
<dbReference type="InterPro" id="IPR029069">
    <property type="entry name" value="HotDog_dom_sf"/>
</dbReference>
<comment type="caution">
    <text evidence="1">The sequence shown here is derived from an EMBL/GenBank/DDBJ whole genome shotgun (WGS) entry which is preliminary data.</text>
</comment>
<gene>
    <name evidence="1" type="ORF">AQJ91_36035</name>
</gene>
<name>A0A117RYT1_9ACTN</name>